<dbReference type="Gene3D" id="3.90.79.10">
    <property type="entry name" value="Nucleoside Triphosphate Pyrophosphohydrolase"/>
    <property type="match status" value="1"/>
</dbReference>
<dbReference type="InterPro" id="IPR000086">
    <property type="entry name" value="NUDIX_hydrolase_dom"/>
</dbReference>
<dbReference type="SUPFAM" id="SSF55811">
    <property type="entry name" value="Nudix"/>
    <property type="match status" value="1"/>
</dbReference>
<dbReference type="Proteomes" id="UP001430455">
    <property type="component" value="Unassembled WGS sequence"/>
</dbReference>
<evidence type="ECO:0000256" key="3">
    <source>
        <dbReference type="SAM" id="MobiDB-lite"/>
    </source>
</evidence>
<dbReference type="InterPro" id="IPR015797">
    <property type="entry name" value="NUDIX_hydrolase-like_dom_sf"/>
</dbReference>
<feature type="domain" description="Nudix hydrolase" evidence="4">
    <location>
        <begin position="1"/>
        <end position="111"/>
    </location>
</feature>
<dbReference type="CDD" id="cd02883">
    <property type="entry name" value="NUDIX_Hydrolase"/>
    <property type="match status" value="1"/>
</dbReference>
<reference evidence="5 6" key="1">
    <citation type="submission" date="2021-06" db="EMBL/GenBank/DDBJ databases">
        <title>Halomicroarcula sp. a new haloarchaeum isolated from saline soil.</title>
        <authorList>
            <person name="Duran-Viseras A."/>
            <person name="Sanchez-Porro C."/>
            <person name="Ventosa A."/>
        </authorList>
    </citation>
    <scope>NUCLEOTIDE SEQUENCE [LARGE SCALE GENOMIC DNA]</scope>
    <source>
        <strain evidence="5 6">F27</strain>
    </source>
</reference>
<evidence type="ECO:0000256" key="2">
    <source>
        <dbReference type="ARBA" id="ARBA00022801"/>
    </source>
</evidence>
<proteinExistence type="predicted"/>
<dbReference type="PANTHER" id="PTHR43046:SF14">
    <property type="entry name" value="MUTT_NUDIX FAMILY PROTEIN"/>
    <property type="match status" value="1"/>
</dbReference>
<accession>A0AAW4PJY7</accession>
<evidence type="ECO:0000256" key="1">
    <source>
        <dbReference type="ARBA" id="ARBA00001946"/>
    </source>
</evidence>
<evidence type="ECO:0000313" key="5">
    <source>
        <dbReference type="EMBL" id="MBX0297873.1"/>
    </source>
</evidence>
<gene>
    <name evidence="5" type="ORF">EGH23_23695</name>
</gene>
<organism evidence="5 6">
    <name type="scientific">Haloarcula nitratireducens</name>
    <dbReference type="NCBI Taxonomy" id="2487749"/>
    <lineage>
        <taxon>Archaea</taxon>
        <taxon>Methanobacteriati</taxon>
        <taxon>Methanobacteriota</taxon>
        <taxon>Stenosarchaea group</taxon>
        <taxon>Halobacteria</taxon>
        <taxon>Halobacteriales</taxon>
        <taxon>Haloarculaceae</taxon>
        <taxon>Haloarcula</taxon>
    </lineage>
</organism>
<protein>
    <submittedName>
        <fullName evidence="5">NUDIX hydrolase</fullName>
    </submittedName>
</protein>
<sequence length="111" mass="12543">MKERHEDGEPFWTLPGGGLQSDEAARTGLRRELWEELSCPVEIGTACGQWWYAHQSSRLTTSLYRVFRTYVLATPAPNRAEGVLEAQWFSPGELPARTLPQVRRLVRASSA</sequence>
<dbReference type="PROSITE" id="PS51462">
    <property type="entry name" value="NUDIX"/>
    <property type="match status" value="1"/>
</dbReference>
<dbReference type="GO" id="GO:0016787">
    <property type="term" value="F:hydrolase activity"/>
    <property type="evidence" value="ECO:0007669"/>
    <property type="project" value="UniProtKB-KW"/>
</dbReference>
<comment type="caution">
    <text evidence="5">The sequence shown here is derived from an EMBL/GenBank/DDBJ whole genome shotgun (WGS) entry which is preliminary data.</text>
</comment>
<comment type="cofactor">
    <cofactor evidence="1">
        <name>Mg(2+)</name>
        <dbReference type="ChEBI" id="CHEBI:18420"/>
    </cofactor>
</comment>
<dbReference type="Pfam" id="PF00293">
    <property type="entry name" value="NUDIX"/>
    <property type="match status" value="1"/>
</dbReference>
<keyword evidence="6" id="KW-1185">Reference proteome</keyword>
<keyword evidence="2 5" id="KW-0378">Hydrolase</keyword>
<dbReference type="EMBL" id="RKLT01000030">
    <property type="protein sequence ID" value="MBX0297873.1"/>
    <property type="molecule type" value="Genomic_DNA"/>
</dbReference>
<name>A0AAW4PJY7_9EURY</name>
<dbReference type="PANTHER" id="PTHR43046">
    <property type="entry name" value="GDP-MANNOSE MANNOSYL HYDROLASE"/>
    <property type="match status" value="1"/>
</dbReference>
<dbReference type="AlphaFoldDB" id="A0AAW4PJY7"/>
<evidence type="ECO:0000259" key="4">
    <source>
        <dbReference type="PROSITE" id="PS51462"/>
    </source>
</evidence>
<feature type="region of interest" description="Disordered" evidence="3">
    <location>
        <begin position="1"/>
        <end position="23"/>
    </location>
</feature>
<evidence type="ECO:0000313" key="6">
    <source>
        <dbReference type="Proteomes" id="UP001430455"/>
    </source>
</evidence>